<dbReference type="STRING" id="1034346.GCA_000313565_03454"/>
<dbReference type="InterPro" id="IPR051783">
    <property type="entry name" value="NAD(P)-dependent_oxidoreduct"/>
</dbReference>
<gene>
    <name evidence="2" type="ORF">DES51_1278</name>
</gene>
<dbReference type="Gene3D" id="3.40.50.720">
    <property type="entry name" value="NAD(P)-binding Rossmann-like Domain"/>
    <property type="match status" value="1"/>
</dbReference>
<proteinExistence type="predicted"/>
<dbReference type="GO" id="GO:0005737">
    <property type="term" value="C:cytoplasm"/>
    <property type="evidence" value="ECO:0007669"/>
    <property type="project" value="TreeGrafter"/>
</dbReference>
<dbReference type="PANTHER" id="PTHR48079">
    <property type="entry name" value="PROTEIN YEEZ"/>
    <property type="match status" value="1"/>
</dbReference>
<dbReference type="Pfam" id="PF13460">
    <property type="entry name" value="NAD_binding_10"/>
    <property type="match status" value="1"/>
</dbReference>
<reference evidence="2 3" key="1">
    <citation type="submission" date="2018-05" db="EMBL/GenBank/DDBJ databases">
        <title>Genomic Encyclopedia of Type Strains, Phase IV (KMG-IV): sequencing the most valuable type-strain genomes for metagenomic binning, comparative biology and taxonomic classification.</title>
        <authorList>
            <person name="Goeker M."/>
        </authorList>
    </citation>
    <scope>NUCLEOTIDE SEQUENCE [LARGE SCALE GENOMIC DNA]</scope>
    <source>
        <strain evidence="2 3">JC118</strain>
    </source>
</reference>
<dbReference type="RefSeq" id="WP_022939731.1">
    <property type="nucleotide sequence ID" value="NZ_CABKRQ010000013.1"/>
</dbReference>
<dbReference type="GO" id="GO:0004029">
    <property type="term" value="F:aldehyde dehydrogenase (NAD+) activity"/>
    <property type="evidence" value="ECO:0007669"/>
    <property type="project" value="TreeGrafter"/>
</dbReference>
<dbReference type="SUPFAM" id="SSF51735">
    <property type="entry name" value="NAD(P)-binding Rossmann-fold domains"/>
    <property type="match status" value="1"/>
</dbReference>
<dbReference type="OrthoDB" id="9808602at2"/>
<evidence type="ECO:0000313" key="2">
    <source>
        <dbReference type="EMBL" id="PXX74050.1"/>
    </source>
</evidence>
<dbReference type="EMBL" id="QJKH01000027">
    <property type="protein sequence ID" value="PXX74050.1"/>
    <property type="molecule type" value="Genomic_DNA"/>
</dbReference>
<protein>
    <submittedName>
        <fullName evidence="2">Nucleoside-diphosphate-sugar epimerase</fullName>
    </submittedName>
</protein>
<dbReference type="PANTHER" id="PTHR48079:SF6">
    <property type="entry name" value="NAD(P)-BINDING DOMAIN-CONTAINING PROTEIN-RELATED"/>
    <property type="match status" value="1"/>
</dbReference>
<dbReference type="Proteomes" id="UP000247612">
    <property type="component" value="Unassembled WGS sequence"/>
</dbReference>
<organism evidence="2 3">
    <name type="scientific">Dielma fastidiosa</name>
    <dbReference type="NCBI Taxonomy" id="1034346"/>
    <lineage>
        <taxon>Bacteria</taxon>
        <taxon>Bacillati</taxon>
        <taxon>Bacillota</taxon>
        <taxon>Erysipelotrichia</taxon>
        <taxon>Erysipelotrichales</taxon>
        <taxon>Erysipelotrichaceae</taxon>
        <taxon>Dielma</taxon>
    </lineage>
</organism>
<evidence type="ECO:0000259" key="1">
    <source>
        <dbReference type="Pfam" id="PF13460"/>
    </source>
</evidence>
<name>A0A318KDS9_9FIRM</name>
<dbReference type="InterPro" id="IPR016040">
    <property type="entry name" value="NAD(P)-bd_dom"/>
</dbReference>
<dbReference type="InterPro" id="IPR036291">
    <property type="entry name" value="NAD(P)-bd_dom_sf"/>
</dbReference>
<keyword evidence="3" id="KW-1185">Reference proteome</keyword>
<evidence type="ECO:0000313" key="3">
    <source>
        <dbReference type="Proteomes" id="UP000247612"/>
    </source>
</evidence>
<comment type="caution">
    <text evidence="2">The sequence shown here is derived from an EMBL/GenBank/DDBJ whole genome shotgun (WGS) entry which is preliminary data.</text>
</comment>
<accession>A0A318KDS9</accession>
<feature type="domain" description="NAD(P)-binding" evidence="1">
    <location>
        <begin position="6"/>
        <end position="135"/>
    </location>
</feature>
<sequence length="292" mass="33521">MIAITGITGHSGRYFYQELIKHKYKEKICFLVRESSDTTFIANQSNFHIIKVDLNQDDSLTMALSNIDTIIHIAGIQYSLNIVKAAIINKCKRLIVVHTTGSYSKYKEAASEYIKIDQELARYQTQIKITVLRPTMIYGDLCDHNMSKFIKMIDQLKLYPNIAGGHCLIQPVHAADLGLAYYQVLTNSNTEGKEYILSGEKPIELIKCLKIIKTQLNSHNLFIHVPLWLAIFSAKCLKFISLGKIDIIEKVQRMGEDRSYDHQAATRDFGFQPRCFEQGIYNEIIQYKEMKK</sequence>
<dbReference type="AlphaFoldDB" id="A0A318KDS9"/>